<dbReference type="EMBL" id="JAEMGP010000002">
    <property type="protein sequence ID" value="KAG5213548.1"/>
    <property type="molecule type" value="Genomic_DNA"/>
</dbReference>
<evidence type="ECO:0000313" key="2">
    <source>
        <dbReference type="Proteomes" id="UP000664991"/>
    </source>
</evidence>
<gene>
    <name evidence="1" type="ORF">JEQ12_009334</name>
</gene>
<proteinExistence type="predicted"/>
<accession>A0A836D5N7</accession>
<organism evidence="1 2">
    <name type="scientific">Ovis aries</name>
    <name type="common">Sheep</name>
    <dbReference type="NCBI Taxonomy" id="9940"/>
    <lineage>
        <taxon>Eukaryota</taxon>
        <taxon>Metazoa</taxon>
        <taxon>Chordata</taxon>
        <taxon>Craniata</taxon>
        <taxon>Vertebrata</taxon>
        <taxon>Euteleostomi</taxon>
        <taxon>Mammalia</taxon>
        <taxon>Eutheria</taxon>
        <taxon>Laurasiatheria</taxon>
        <taxon>Artiodactyla</taxon>
        <taxon>Ruminantia</taxon>
        <taxon>Pecora</taxon>
        <taxon>Bovidae</taxon>
        <taxon>Caprinae</taxon>
        <taxon>Ovis</taxon>
    </lineage>
</organism>
<evidence type="ECO:0000313" key="1">
    <source>
        <dbReference type="EMBL" id="KAG5213548.1"/>
    </source>
</evidence>
<dbReference type="Proteomes" id="UP000664991">
    <property type="component" value="Unassembled WGS sequence"/>
</dbReference>
<sequence length="225" mass="24723">MTAFLSPCGQTHRSHRLKNRVSQAARVPVTGRWVILVLTLDSLPSGWMHLRRLPHVHFAHSLAKQAPSVCDHDRSGAAKSDTASVECRAPRSPWELSCLWSPGALAGVSCHRPPGAQCRVREGGAEHRPTLWQGQKVCTLCRHLKNKEKLVIGRYCVPRVTVAVGGRGAQGVREGCGLFLGGGEDVLGIFWWGQWVNPRWGEHMQGRPEGQRARGEAWAAQTGLL</sequence>
<dbReference type="AlphaFoldDB" id="A0A836D5N7"/>
<reference evidence="1 2" key="1">
    <citation type="submission" date="2020-12" db="EMBL/GenBank/DDBJ databases">
        <title>De novo assembly of Tibetan sheep genome.</title>
        <authorList>
            <person name="Li X."/>
        </authorList>
    </citation>
    <scope>NUCLEOTIDE SEQUENCE [LARGE SCALE GENOMIC DNA]</scope>
    <source>
        <tissue evidence="1">Heart</tissue>
    </source>
</reference>
<name>A0A836D5N7_SHEEP</name>
<protein>
    <submittedName>
        <fullName evidence="1">Uncharacterized protein</fullName>
    </submittedName>
</protein>
<comment type="caution">
    <text evidence="1">The sequence shown here is derived from an EMBL/GenBank/DDBJ whole genome shotgun (WGS) entry which is preliminary data.</text>
</comment>